<accession>A0A2K8SF19</accession>
<dbReference type="EMBL" id="CP025057">
    <property type="protein sequence ID" value="AUB32032.1"/>
    <property type="molecule type" value="Genomic_DNA"/>
</dbReference>
<keyword evidence="2" id="KW-1185">Reference proteome</keyword>
<organism evidence="1 2">
    <name type="scientific">Spiroplasma floricola 23-6</name>
    <dbReference type="NCBI Taxonomy" id="1336749"/>
    <lineage>
        <taxon>Bacteria</taxon>
        <taxon>Bacillati</taxon>
        <taxon>Mycoplasmatota</taxon>
        <taxon>Mollicutes</taxon>
        <taxon>Entomoplasmatales</taxon>
        <taxon>Spiroplasmataceae</taxon>
        <taxon>Spiroplasma</taxon>
    </lineage>
</organism>
<sequence>MKSIEKKKFTYIQEYCPNCNEITENSEILSDDIVETWWCKKCKKEFCESCYEPHWMETEDDEWGLCEECYNANNEN</sequence>
<gene>
    <name evidence="1" type="ORF">SFLOR_v1c09840</name>
</gene>
<dbReference type="Proteomes" id="UP000231823">
    <property type="component" value="Chromosome"/>
</dbReference>
<dbReference type="RefSeq" id="WP_100916985.1">
    <property type="nucleotide sequence ID" value="NZ_CP025057.1"/>
</dbReference>
<protein>
    <submittedName>
        <fullName evidence="1">Uncharacterized protein</fullName>
    </submittedName>
</protein>
<evidence type="ECO:0000313" key="2">
    <source>
        <dbReference type="Proteomes" id="UP000231823"/>
    </source>
</evidence>
<dbReference type="KEGG" id="sfz:SFLOR_v1c09840"/>
<evidence type="ECO:0000313" key="1">
    <source>
        <dbReference type="EMBL" id="AUB32032.1"/>
    </source>
</evidence>
<name>A0A2K8SF19_9MOLU</name>
<dbReference type="AlphaFoldDB" id="A0A2K8SF19"/>
<reference evidence="1 2" key="1">
    <citation type="submission" date="2017-12" db="EMBL/GenBank/DDBJ databases">
        <title>Complete genome sequence of Spiroplasma floricola 23-6 (ATCC 29989).</title>
        <authorList>
            <person name="Tsai Y.-M."/>
            <person name="Wu P.-S."/>
            <person name="Lo W.-S."/>
            <person name="Kuo C.-H."/>
        </authorList>
    </citation>
    <scope>NUCLEOTIDE SEQUENCE [LARGE SCALE GENOMIC DNA]</scope>
    <source>
        <strain evidence="1 2">23-6</strain>
    </source>
</reference>
<proteinExistence type="predicted"/>